<feature type="signal peptide" evidence="1">
    <location>
        <begin position="1"/>
        <end position="34"/>
    </location>
</feature>
<gene>
    <name evidence="2" type="ORF">ACFOEK_06060</name>
</gene>
<dbReference type="RefSeq" id="WP_386717630.1">
    <property type="nucleotide sequence ID" value="NZ_JBHRSZ010000002.1"/>
</dbReference>
<sequence>MKNRYLVKVRGLAVVIAGVFLVATMAACSNSNNANDEPSVSSLAAPQSSNLDLNVYKSPTCGCCGAWVDHVQAGGLNVKSHNVDNLTQMKAEKGLKSEYRSCHTAVSREGYIFEGHVPVEYVQQFLKEQPEGALGLSVPGMPVGSPGMEMGDRIDTYQVLKINLDGSAEVYATVQGNH</sequence>
<dbReference type="Proteomes" id="UP001595476">
    <property type="component" value="Unassembled WGS sequence"/>
</dbReference>
<reference evidence="3" key="1">
    <citation type="journal article" date="2019" name="Int. J. Syst. Evol. Microbiol.">
        <title>The Global Catalogue of Microorganisms (GCM) 10K type strain sequencing project: providing services to taxonomists for standard genome sequencing and annotation.</title>
        <authorList>
            <consortium name="The Broad Institute Genomics Platform"/>
            <consortium name="The Broad Institute Genome Sequencing Center for Infectious Disease"/>
            <person name="Wu L."/>
            <person name="Ma J."/>
        </authorList>
    </citation>
    <scope>NUCLEOTIDE SEQUENCE [LARGE SCALE GENOMIC DNA]</scope>
    <source>
        <strain evidence="3">KCTC 52438</strain>
    </source>
</reference>
<dbReference type="EMBL" id="JBHRSZ010000002">
    <property type="protein sequence ID" value="MFC3150580.1"/>
    <property type="molecule type" value="Genomic_DNA"/>
</dbReference>
<dbReference type="PROSITE" id="PS51257">
    <property type="entry name" value="PROKAR_LIPOPROTEIN"/>
    <property type="match status" value="1"/>
</dbReference>
<dbReference type="Pfam" id="PF04214">
    <property type="entry name" value="DUF411"/>
    <property type="match status" value="1"/>
</dbReference>
<comment type="caution">
    <text evidence="2">The sequence shown here is derived from an EMBL/GenBank/DDBJ whole genome shotgun (WGS) entry which is preliminary data.</text>
</comment>
<evidence type="ECO:0000313" key="2">
    <source>
        <dbReference type="EMBL" id="MFC3150580.1"/>
    </source>
</evidence>
<proteinExistence type="predicted"/>
<feature type="chain" id="PRO_5045455577" evidence="1">
    <location>
        <begin position="35"/>
        <end position="178"/>
    </location>
</feature>
<organism evidence="2 3">
    <name type="scientific">Litoribrevibacter euphylliae</name>
    <dbReference type="NCBI Taxonomy" id="1834034"/>
    <lineage>
        <taxon>Bacteria</taxon>
        <taxon>Pseudomonadati</taxon>
        <taxon>Pseudomonadota</taxon>
        <taxon>Gammaproteobacteria</taxon>
        <taxon>Oceanospirillales</taxon>
        <taxon>Oceanospirillaceae</taxon>
        <taxon>Litoribrevibacter</taxon>
    </lineage>
</organism>
<evidence type="ECO:0000313" key="3">
    <source>
        <dbReference type="Proteomes" id="UP001595476"/>
    </source>
</evidence>
<accession>A0ABV7HDR2</accession>
<dbReference type="InterPro" id="IPR007332">
    <property type="entry name" value="DUF411"/>
</dbReference>
<name>A0ABV7HDR2_9GAMM</name>
<evidence type="ECO:0000256" key="1">
    <source>
        <dbReference type="SAM" id="SignalP"/>
    </source>
</evidence>
<protein>
    <submittedName>
        <fullName evidence="2">DUF411 domain-containing protein</fullName>
    </submittedName>
</protein>
<keyword evidence="3" id="KW-1185">Reference proteome</keyword>
<keyword evidence="1" id="KW-0732">Signal</keyword>